<proteinExistence type="predicted"/>
<dbReference type="EMBL" id="FAXA01000346">
    <property type="protein sequence ID" value="CUV03037.1"/>
    <property type="molecule type" value="Genomic_DNA"/>
</dbReference>
<organism evidence="1">
    <name type="scientific">hydrothermal vent metagenome</name>
    <dbReference type="NCBI Taxonomy" id="652676"/>
    <lineage>
        <taxon>unclassified sequences</taxon>
        <taxon>metagenomes</taxon>
        <taxon>ecological metagenomes</taxon>
    </lineage>
</organism>
<name>A0A170QAL4_9ZZZZ</name>
<accession>A0A170QAL4</accession>
<reference evidence="1" key="1">
    <citation type="submission" date="2015-10" db="EMBL/GenBank/DDBJ databases">
        <authorList>
            <person name="Gilbert D.G."/>
        </authorList>
    </citation>
    <scope>NUCLEOTIDE SEQUENCE</scope>
</reference>
<evidence type="ECO:0000313" key="1">
    <source>
        <dbReference type="EMBL" id="CUV03037.1"/>
    </source>
</evidence>
<protein>
    <submittedName>
        <fullName evidence="1">Uncharacterized protein</fullName>
    </submittedName>
</protein>
<gene>
    <name evidence="1" type="ORF">MGWOODY_Clf971</name>
</gene>
<sequence>MIQARWMPFGDREIAGVGVVVTAMVVVQFEGDRSIRSASLRPFGLFVDRRG</sequence>
<dbReference type="AlphaFoldDB" id="A0A170QAL4"/>